<keyword evidence="2" id="KW-1185">Reference proteome</keyword>
<name>A0ABQ3LTA6_9SPHN</name>
<reference evidence="2" key="1">
    <citation type="journal article" date="2019" name="Int. J. Syst. Evol. Microbiol.">
        <title>The Global Catalogue of Microorganisms (GCM) 10K type strain sequencing project: providing services to taxonomists for standard genome sequencing and annotation.</title>
        <authorList>
            <consortium name="The Broad Institute Genomics Platform"/>
            <consortium name="The Broad Institute Genome Sequencing Center for Infectious Disease"/>
            <person name="Wu L."/>
            <person name="Ma J."/>
        </authorList>
    </citation>
    <scope>NUCLEOTIDE SEQUENCE [LARGE SCALE GENOMIC DNA]</scope>
    <source>
        <strain evidence="2">CGMCC 1.8957</strain>
    </source>
</reference>
<protein>
    <submittedName>
        <fullName evidence="1">Uncharacterized protein</fullName>
    </submittedName>
</protein>
<evidence type="ECO:0000313" key="1">
    <source>
        <dbReference type="EMBL" id="GHH25276.1"/>
    </source>
</evidence>
<proteinExistence type="predicted"/>
<organism evidence="1 2">
    <name type="scientific">Sphingomonas glacialis</name>
    <dbReference type="NCBI Taxonomy" id="658225"/>
    <lineage>
        <taxon>Bacteria</taxon>
        <taxon>Pseudomonadati</taxon>
        <taxon>Pseudomonadota</taxon>
        <taxon>Alphaproteobacteria</taxon>
        <taxon>Sphingomonadales</taxon>
        <taxon>Sphingomonadaceae</taxon>
        <taxon>Sphingomonas</taxon>
    </lineage>
</organism>
<comment type="caution">
    <text evidence="1">The sequence shown here is derived from an EMBL/GenBank/DDBJ whole genome shotgun (WGS) entry which is preliminary data.</text>
</comment>
<gene>
    <name evidence="1" type="ORF">GCM10008023_38450</name>
</gene>
<dbReference type="EMBL" id="BNAQ01000009">
    <property type="protein sequence ID" value="GHH25276.1"/>
    <property type="molecule type" value="Genomic_DNA"/>
</dbReference>
<evidence type="ECO:0000313" key="2">
    <source>
        <dbReference type="Proteomes" id="UP000652430"/>
    </source>
</evidence>
<dbReference type="Proteomes" id="UP000652430">
    <property type="component" value="Unassembled WGS sequence"/>
</dbReference>
<sequence length="90" mass="9674">MIRHPGRFTALLSIEGNLTSEDAYFSGQATGFADPDAFKRVFVTSIRDMATRDPAMGRYATAVAGADALAMWRLGRDAAELGRDDGFGAE</sequence>
<accession>A0ABQ3LTA6</accession>